<evidence type="ECO:0000256" key="5">
    <source>
        <dbReference type="ARBA" id="ARBA00022705"/>
    </source>
</evidence>
<dbReference type="InterPro" id="IPR050219">
    <property type="entry name" value="DnaG_primase"/>
</dbReference>
<dbReference type="Pfam" id="PF10410">
    <property type="entry name" value="DnaB_bind"/>
    <property type="match status" value="1"/>
</dbReference>
<keyword evidence="3 12" id="KW-0808">Transferase</keyword>
<keyword evidence="2 12" id="KW-0639">Primosome</keyword>
<dbReference type="HAMAP" id="MF_00974">
    <property type="entry name" value="DNA_primase_DnaG"/>
    <property type="match status" value="1"/>
</dbReference>
<dbReference type="AlphaFoldDB" id="A0A225M4M5"/>
<dbReference type="SMART" id="SM00766">
    <property type="entry name" value="DnaG_DnaB_bind"/>
    <property type="match status" value="1"/>
</dbReference>
<dbReference type="Proteomes" id="UP000214603">
    <property type="component" value="Unassembled WGS sequence"/>
</dbReference>
<dbReference type="InterPro" id="IPR006295">
    <property type="entry name" value="DNA_primase_DnaG"/>
</dbReference>
<dbReference type="InterPro" id="IPR034151">
    <property type="entry name" value="TOPRIM_DnaG_bac"/>
</dbReference>
<dbReference type="SMART" id="SM00493">
    <property type="entry name" value="TOPRIM"/>
    <property type="match status" value="1"/>
</dbReference>
<dbReference type="GO" id="GO:0006269">
    <property type="term" value="P:DNA replication, synthesis of primer"/>
    <property type="evidence" value="ECO:0007669"/>
    <property type="project" value="UniProtKB-UniRule"/>
</dbReference>
<protein>
    <recommendedName>
        <fullName evidence="12">DNA primase</fullName>
        <ecNumber evidence="12">2.7.7.101</ecNumber>
    </recommendedName>
</protein>
<dbReference type="NCBIfam" id="TIGR01391">
    <property type="entry name" value="dnaG"/>
    <property type="match status" value="1"/>
</dbReference>
<evidence type="ECO:0000256" key="2">
    <source>
        <dbReference type="ARBA" id="ARBA00022515"/>
    </source>
</evidence>
<dbReference type="InterPro" id="IPR013173">
    <property type="entry name" value="DNA_primase_DnaG_DnaB-bd_dom"/>
</dbReference>
<evidence type="ECO:0000256" key="7">
    <source>
        <dbReference type="ARBA" id="ARBA00022771"/>
    </source>
</evidence>
<keyword evidence="1 12" id="KW-0240">DNA-directed RNA polymerase</keyword>
<dbReference type="RefSeq" id="WP_088605380.1">
    <property type="nucleotide sequence ID" value="NZ_NJIH01000013.1"/>
</dbReference>
<dbReference type="Gene3D" id="1.20.50.20">
    <property type="entry name" value="DnaG, RNA polymerase domain, helical bundle"/>
    <property type="match status" value="1"/>
</dbReference>
<dbReference type="EC" id="2.7.7.101" evidence="12"/>
<evidence type="ECO:0000256" key="3">
    <source>
        <dbReference type="ARBA" id="ARBA00022679"/>
    </source>
</evidence>
<name>A0A225M4M5_9BURK</name>
<dbReference type="Gene3D" id="3.90.980.10">
    <property type="entry name" value="DNA primase, catalytic core, N-terminal domain"/>
    <property type="match status" value="1"/>
</dbReference>
<dbReference type="Pfam" id="PF08275">
    <property type="entry name" value="DNAG_N"/>
    <property type="match status" value="1"/>
</dbReference>
<dbReference type="SUPFAM" id="SSF117023">
    <property type="entry name" value="DNA primase DnaG, C-terminal domain"/>
    <property type="match status" value="1"/>
</dbReference>
<dbReference type="GO" id="GO:0003899">
    <property type="term" value="F:DNA-directed RNA polymerase activity"/>
    <property type="evidence" value="ECO:0007669"/>
    <property type="project" value="UniProtKB-UniRule"/>
</dbReference>
<keyword evidence="9" id="KW-0460">Magnesium</keyword>
<dbReference type="PROSITE" id="PS50880">
    <property type="entry name" value="TOPRIM"/>
    <property type="match status" value="1"/>
</dbReference>
<evidence type="ECO:0000256" key="10">
    <source>
        <dbReference type="ARBA" id="ARBA00023125"/>
    </source>
</evidence>
<feature type="domain" description="Toprim" evidence="14">
    <location>
        <begin position="256"/>
        <end position="338"/>
    </location>
</feature>
<evidence type="ECO:0000256" key="4">
    <source>
        <dbReference type="ARBA" id="ARBA00022695"/>
    </source>
</evidence>
<feature type="region of interest" description="Disordered" evidence="13">
    <location>
        <begin position="92"/>
        <end position="114"/>
    </location>
</feature>
<dbReference type="GO" id="GO:0008270">
    <property type="term" value="F:zinc ion binding"/>
    <property type="evidence" value="ECO:0007669"/>
    <property type="project" value="UniProtKB-UniRule"/>
</dbReference>
<dbReference type="EMBL" id="NJIH01000013">
    <property type="protein sequence ID" value="OWT55193.1"/>
    <property type="molecule type" value="Genomic_DNA"/>
</dbReference>
<dbReference type="Gene3D" id="1.10.860.10">
    <property type="entry name" value="DNAb Helicase, Chain A"/>
    <property type="match status" value="1"/>
</dbReference>
<evidence type="ECO:0000313" key="15">
    <source>
        <dbReference type="EMBL" id="OWT55193.1"/>
    </source>
</evidence>
<dbReference type="GO" id="GO:0005737">
    <property type="term" value="C:cytoplasm"/>
    <property type="evidence" value="ECO:0007669"/>
    <property type="project" value="TreeGrafter"/>
</dbReference>
<sequence length="654" mass="71272">MIPESFVQDLLARVDVVDVVGRYVQLRKGGANLLGLCPFHNEKSPSFTVSPTKQFYHCFGCGAHGTAITFLIEHTGASFPEAVRALAGNVGMTVPEEPRSPRQQAASRRRKEEVSRHQQALETAQAQYLRLLKGSEAAVAYLKGRGLTGAIAARFGLGWSGTDRRGLAAVFPHYEDPTLVESGLVIEAEDGRRYDRFRERVMFPIRNARGKLIGFGGRIIGKGEPKYLNSPETPLFSKGQELYGLWEARAGIRAQGSVLVVEGYMDVVGLAQLGVENAVATLGTATTPDHIQKLLRTSDRIIFSFDGDAAGRRAAWRALQACLPMLRDDVSVRFLFLPTEHDPDSYVRAFGAEAFRACMDDAVPLSRFLLEELAARHPMDEAEGRAACVHEARPLLAMLPEGTTLRLQIEREFARQVLLTPEELAAMLAAQPASRRPLTVEPGRRPAAATPGPGAEGAAAGGHYDGPPADHFDMPDFPQDEPPPYFEAAPEGETLFPRAAAAPARGRRGRQPRLVASMAKRLLRLLLAHPQLVDSLGDQQLEVLEQGPHLVLVRELIALAHTSGARHVGALLQAAEPESDLAGVLASLSAELLDQDDLPDPQTEWNDALRRIELDALKAEQSALVQGGLAEEAARSRYQELTRRITLLSTVSLR</sequence>
<dbReference type="SMART" id="SM00400">
    <property type="entry name" value="ZnF_CHCC"/>
    <property type="match status" value="1"/>
</dbReference>
<evidence type="ECO:0000256" key="12">
    <source>
        <dbReference type="HAMAP-Rule" id="MF_00974"/>
    </source>
</evidence>
<gene>
    <name evidence="12" type="primary">dnaG</name>
    <name evidence="15" type="ORF">CEY11_20980</name>
</gene>
<dbReference type="CDD" id="cd03364">
    <property type="entry name" value="TOPRIM_DnaG_primases"/>
    <property type="match status" value="1"/>
</dbReference>
<evidence type="ECO:0000256" key="11">
    <source>
        <dbReference type="ARBA" id="ARBA00023163"/>
    </source>
</evidence>
<dbReference type="Gene3D" id="3.90.580.10">
    <property type="entry name" value="Zinc finger, CHC2-type domain"/>
    <property type="match status" value="1"/>
</dbReference>
<dbReference type="InterPro" id="IPR006171">
    <property type="entry name" value="TOPRIM_dom"/>
</dbReference>
<dbReference type="InterPro" id="IPR002694">
    <property type="entry name" value="Znf_CHC2"/>
</dbReference>
<keyword evidence="6 12" id="KW-0479">Metal-binding</keyword>
<dbReference type="GO" id="GO:0000428">
    <property type="term" value="C:DNA-directed RNA polymerase complex"/>
    <property type="evidence" value="ECO:0007669"/>
    <property type="project" value="UniProtKB-KW"/>
</dbReference>
<comment type="function">
    <text evidence="12">RNA polymerase that catalyzes the synthesis of short RNA molecules used as primers for DNA polymerase during DNA replication.</text>
</comment>
<dbReference type="InterPro" id="IPR019475">
    <property type="entry name" value="DNA_primase_DnaB-bd"/>
</dbReference>
<evidence type="ECO:0000256" key="6">
    <source>
        <dbReference type="ARBA" id="ARBA00022723"/>
    </source>
</evidence>
<dbReference type="PANTHER" id="PTHR30313:SF2">
    <property type="entry name" value="DNA PRIMASE"/>
    <property type="match status" value="1"/>
</dbReference>
<evidence type="ECO:0000259" key="14">
    <source>
        <dbReference type="PROSITE" id="PS50880"/>
    </source>
</evidence>
<keyword evidence="8 12" id="KW-0862">Zinc</keyword>
<keyword evidence="11 12" id="KW-0804">Transcription</keyword>
<evidence type="ECO:0000256" key="1">
    <source>
        <dbReference type="ARBA" id="ARBA00022478"/>
    </source>
</evidence>
<dbReference type="FunFam" id="3.90.580.10:FF:000001">
    <property type="entry name" value="DNA primase"/>
    <property type="match status" value="1"/>
</dbReference>
<comment type="subunit">
    <text evidence="12">Monomer. Interacts with DnaB.</text>
</comment>
<dbReference type="PANTHER" id="PTHR30313">
    <property type="entry name" value="DNA PRIMASE"/>
    <property type="match status" value="1"/>
</dbReference>
<keyword evidence="7 12" id="KW-0863">Zinc-finger</keyword>
<evidence type="ECO:0000256" key="13">
    <source>
        <dbReference type="SAM" id="MobiDB-lite"/>
    </source>
</evidence>
<dbReference type="SUPFAM" id="SSF56731">
    <property type="entry name" value="DNA primase core"/>
    <property type="match status" value="1"/>
</dbReference>
<comment type="domain">
    <text evidence="12">Contains an N-terminal zinc-binding domain, a central core domain that contains the primase activity, and a C-terminal DnaB-binding domain.</text>
</comment>
<dbReference type="OrthoDB" id="9803773at2"/>
<feature type="region of interest" description="Disordered" evidence="13">
    <location>
        <begin position="430"/>
        <end position="490"/>
    </location>
</feature>
<keyword evidence="10 12" id="KW-0238">DNA-binding</keyword>
<comment type="catalytic activity">
    <reaction evidence="12">
        <text>ssDNA + n NTP = ssDNA/pppN(pN)n-1 hybrid + (n-1) diphosphate.</text>
        <dbReference type="EC" id="2.7.7.101"/>
    </reaction>
</comment>
<dbReference type="InterPro" id="IPR030846">
    <property type="entry name" value="DnaG_bac"/>
</dbReference>
<feature type="compositionally biased region" description="Low complexity" evidence="13">
    <location>
        <begin position="445"/>
        <end position="458"/>
    </location>
</feature>
<dbReference type="Pfam" id="PF01807">
    <property type="entry name" value="Zn_ribbon_DnaG"/>
    <property type="match status" value="1"/>
</dbReference>
<feature type="zinc finger region" description="CHC2-type" evidence="12">
    <location>
        <begin position="37"/>
        <end position="61"/>
    </location>
</feature>
<organism evidence="15 16">
    <name type="scientific">Candidimonas nitroreducens</name>
    <dbReference type="NCBI Taxonomy" id="683354"/>
    <lineage>
        <taxon>Bacteria</taxon>
        <taxon>Pseudomonadati</taxon>
        <taxon>Pseudomonadota</taxon>
        <taxon>Betaproteobacteria</taxon>
        <taxon>Burkholderiales</taxon>
        <taxon>Alcaligenaceae</taxon>
        <taxon>Candidimonas</taxon>
    </lineage>
</organism>
<evidence type="ECO:0000256" key="8">
    <source>
        <dbReference type="ARBA" id="ARBA00022833"/>
    </source>
</evidence>
<evidence type="ECO:0000256" key="9">
    <source>
        <dbReference type="ARBA" id="ARBA00022842"/>
    </source>
</evidence>
<dbReference type="Pfam" id="PF08278">
    <property type="entry name" value="DnaG_DnaB_bind"/>
    <property type="match status" value="1"/>
</dbReference>
<dbReference type="GO" id="GO:1990077">
    <property type="term" value="C:primosome complex"/>
    <property type="evidence" value="ECO:0007669"/>
    <property type="project" value="UniProtKB-KW"/>
</dbReference>
<dbReference type="SUPFAM" id="SSF57783">
    <property type="entry name" value="Zinc beta-ribbon"/>
    <property type="match status" value="1"/>
</dbReference>
<keyword evidence="4 12" id="KW-0548">Nucleotidyltransferase</keyword>
<comment type="caution">
    <text evidence="15">The sequence shown here is derived from an EMBL/GenBank/DDBJ whole genome shotgun (WGS) entry which is preliminary data.</text>
</comment>
<reference evidence="16" key="1">
    <citation type="submission" date="2017-06" db="EMBL/GenBank/DDBJ databases">
        <title>Herbaspirillum phytohormonus sp. nov., isolated from the root nodule of Robinia pseudoacacia in lead-zinc mine.</title>
        <authorList>
            <person name="Fan M."/>
            <person name="Lin Y."/>
        </authorList>
    </citation>
    <scope>NUCLEOTIDE SEQUENCE [LARGE SCALE GENOMIC DNA]</scope>
    <source>
        <strain evidence="16">SC-089</strain>
    </source>
</reference>
<dbReference type="GO" id="GO:0003677">
    <property type="term" value="F:DNA binding"/>
    <property type="evidence" value="ECO:0007669"/>
    <property type="project" value="UniProtKB-KW"/>
</dbReference>
<dbReference type="InterPro" id="IPR036977">
    <property type="entry name" value="DNA_primase_Znf_CHC2"/>
</dbReference>
<comment type="similarity">
    <text evidence="12">Belongs to the DnaG primase family.</text>
</comment>
<dbReference type="InterPro" id="IPR013264">
    <property type="entry name" value="DNAG_N"/>
</dbReference>
<comment type="cofactor">
    <cofactor evidence="12">
        <name>Zn(2+)</name>
        <dbReference type="ChEBI" id="CHEBI:29105"/>
    </cofactor>
    <text evidence="12">Binds 1 zinc ion per monomer.</text>
</comment>
<proteinExistence type="inferred from homology"/>
<keyword evidence="16" id="KW-1185">Reference proteome</keyword>
<keyword evidence="5 12" id="KW-0235">DNA replication</keyword>
<dbReference type="Gene3D" id="3.40.1360.10">
    <property type="match status" value="1"/>
</dbReference>
<dbReference type="FunFam" id="3.40.1360.10:FF:000002">
    <property type="entry name" value="DNA primase"/>
    <property type="match status" value="1"/>
</dbReference>
<dbReference type="InterPro" id="IPR037068">
    <property type="entry name" value="DNA_primase_core_N_sf"/>
</dbReference>
<dbReference type="InterPro" id="IPR016136">
    <property type="entry name" value="DNA_helicase_N/primase_C"/>
</dbReference>
<dbReference type="Pfam" id="PF13662">
    <property type="entry name" value="Toprim_4"/>
    <property type="match status" value="1"/>
</dbReference>
<accession>A0A225M4M5</accession>
<evidence type="ECO:0000313" key="16">
    <source>
        <dbReference type="Proteomes" id="UP000214603"/>
    </source>
</evidence>